<keyword evidence="3" id="KW-1185">Reference proteome</keyword>
<sequence>MHADRTTRALLTVLGMALLAAGTAGILAGTDVLGHHLADRHLTDNPIARYLGDNNVWFWPVAALVGLAAAILALRWLIAVLTPRSRAADITITSAPSAGCTSLDANALTDAVTTEINSYRGVDTSHAKVYGSPTDPRLTITVRTEDSANIAAIRDRIESNALAHIRQALERPDLPIILNINIGDRQSSRAAPR</sequence>
<dbReference type="RefSeq" id="WP_311412903.1">
    <property type="nucleotide sequence ID" value="NZ_JAVRFL010000021.1"/>
</dbReference>
<keyword evidence="1" id="KW-0472">Membrane</keyword>
<feature type="transmembrane region" description="Helical" evidence="1">
    <location>
        <begin position="57"/>
        <end position="78"/>
    </location>
</feature>
<reference evidence="2" key="1">
    <citation type="submission" date="2023-09" db="EMBL/GenBank/DDBJ databases">
        <title>30 novel species of actinomycetes from the DSMZ collection.</title>
        <authorList>
            <person name="Nouioui I."/>
        </authorList>
    </citation>
    <scope>NUCLEOTIDE SEQUENCE</scope>
    <source>
        <strain evidence="2">DSM 115977</strain>
    </source>
</reference>
<keyword evidence="1" id="KW-1133">Transmembrane helix</keyword>
<accession>A0ABU2WYC7</accession>
<proteinExistence type="predicted"/>
<organism evidence="2 3">
    <name type="scientific">Micromonospora reichwaldensis</name>
    <dbReference type="NCBI Taxonomy" id="3075516"/>
    <lineage>
        <taxon>Bacteria</taxon>
        <taxon>Bacillati</taxon>
        <taxon>Actinomycetota</taxon>
        <taxon>Actinomycetes</taxon>
        <taxon>Micromonosporales</taxon>
        <taxon>Micromonosporaceae</taxon>
        <taxon>Micromonospora</taxon>
    </lineage>
</organism>
<gene>
    <name evidence="2" type="primary">amaP</name>
    <name evidence="2" type="ORF">RM555_18310</name>
</gene>
<protein>
    <submittedName>
        <fullName evidence="2">Alkaline shock response membrane anchor protein AmaP</fullName>
    </submittedName>
</protein>
<evidence type="ECO:0000313" key="3">
    <source>
        <dbReference type="Proteomes" id="UP001180973"/>
    </source>
</evidence>
<comment type="caution">
    <text evidence="2">The sequence shown here is derived from an EMBL/GenBank/DDBJ whole genome shotgun (WGS) entry which is preliminary data.</text>
</comment>
<evidence type="ECO:0000313" key="2">
    <source>
        <dbReference type="EMBL" id="MDT0530950.1"/>
    </source>
</evidence>
<dbReference type="EMBL" id="JAVRFL010000021">
    <property type="protein sequence ID" value="MDT0530950.1"/>
    <property type="molecule type" value="Genomic_DNA"/>
</dbReference>
<keyword evidence="1" id="KW-0812">Transmembrane</keyword>
<evidence type="ECO:0000256" key="1">
    <source>
        <dbReference type="SAM" id="Phobius"/>
    </source>
</evidence>
<name>A0ABU2WYC7_9ACTN</name>
<dbReference type="Proteomes" id="UP001180973">
    <property type="component" value="Unassembled WGS sequence"/>
</dbReference>
<dbReference type="NCBIfam" id="NF033218">
    <property type="entry name" value="anchor_AmaP"/>
    <property type="match status" value="1"/>
</dbReference>